<protein>
    <submittedName>
        <fullName evidence="1">Uncharacterized protein</fullName>
    </submittedName>
</protein>
<reference evidence="1" key="2">
    <citation type="submission" date="2022-12" db="EMBL/GenBank/DDBJ databases">
        <authorList>
            <person name="Sun Q."/>
            <person name="Kim S."/>
        </authorList>
    </citation>
    <scope>NUCLEOTIDE SEQUENCE</scope>
    <source>
        <strain evidence="1">KCTC 12344</strain>
    </source>
</reference>
<accession>A0AA87Y1K0</accession>
<dbReference type="EMBL" id="BMWW01000001">
    <property type="protein sequence ID" value="GGY74429.1"/>
    <property type="molecule type" value="Genomic_DNA"/>
</dbReference>
<name>A0AA87Y1K0_9BURK</name>
<organism evidence="1 2">
    <name type="scientific">Pseudoduganella plicata</name>
    <dbReference type="NCBI Taxonomy" id="321984"/>
    <lineage>
        <taxon>Bacteria</taxon>
        <taxon>Pseudomonadati</taxon>
        <taxon>Pseudomonadota</taxon>
        <taxon>Betaproteobacteria</taxon>
        <taxon>Burkholderiales</taxon>
        <taxon>Oxalobacteraceae</taxon>
        <taxon>Telluria group</taxon>
        <taxon>Pseudoduganella</taxon>
    </lineage>
</organism>
<evidence type="ECO:0000313" key="2">
    <source>
        <dbReference type="Proteomes" id="UP000619512"/>
    </source>
</evidence>
<dbReference type="Proteomes" id="UP000619512">
    <property type="component" value="Unassembled WGS sequence"/>
</dbReference>
<comment type="caution">
    <text evidence="1">The sequence shown here is derived from an EMBL/GenBank/DDBJ whole genome shotgun (WGS) entry which is preliminary data.</text>
</comment>
<evidence type="ECO:0000313" key="1">
    <source>
        <dbReference type="EMBL" id="GGY74429.1"/>
    </source>
</evidence>
<gene>
    <name evidence="1" type="ORF">GCM10007388_03550</name>
</gene>
<dbReference type="AlphaFoldDB" id="A0AA87Y1K0"/>
<proteinExistence type="predicted"/>
<reference evidence="1" key="1">
    <citation type="journal article" date="2014" name="Int. J. Syst. Evol. Microbiol.">
        <title>Complete genome sequence of Corynebacterium casei LMG S-19264T (=DSM 44701T), isolated from a smear-ripened cheese.</title>
        <authorList>
            <consortium name="US DOE Joint Genome Institute (JGI-PGF)"/>
            <person name="Walter F."/>
            <person name="Albersmeier A."/>
            <person name="Kalinowski J."/>
            <person name="Ruckert C."/>
        </authorList>
    </citation>
    <scope>NUCLEOTIDE SEQUENCE</scope>
    <source>
        <strain evidence="1">KCTC 12344</strain>
    </source>
</reference>
<sequence>MRMRGIAFRLVPWGLLILAGVLLGWRLTWRDVLVYSFERPLQDGFTVRIYRYGSQPVPWLDFSPHYAMRIYGASTYHEVDIPACAPFDVQQCLSRSTLLETVNGLSFTQPLGHRIFVPRELYANGR</sequence>